<dbReference type="InterPro" id="IPR052042">
    <property type="entry name" value="Tail_sheath_structural"/>
</dbReference>
<dbReference type="RefSeq" id="WP_116610708.1">
    <property type="nucleotide sequence ID" value="NZ_QEOB01000004.1"/>
</dbReference>
<protein>
    <recommendedName>
        <fullName evidence="2">Tail sheath protein C-terminal domain-containing protein</fullName>
    </recommendedName>
</protein>
<accession>A0ABX5KTY4</accession>
<evidence type="ECO:0000259" key="2">
    <source>
        <dbReference type="Pfam" id="PF17482"/>
    </source>
</evidence>
<comment type="similarity">
    <text evidence="1">Belongs to the myoviridae tail sheath protein family.</text>
</comment>
<gene>
    <name evidence="3" type="ORF">C7402_104385</name>
</gene>
<dbReference type="Gene3D" id="3.40.50.11780">
    <property type="match status" value="2"/>
</dbReference>
<evidence type="ECO:0000256" key="1">
    <source>
        <dbReference type="ARBA" id="ARBA00008005"/>
    </source>
</evidence>
<comment type="caution">
    <text evidence="3">The sequence shown here is derived from an EMBL/GenBank/DDBJ whole genome shotgun (WGS) entry which is preliminary data.</text>
</comment>
<evidence type="ECO:0000313" key="3">
    <source>
        <dbReference type="EMBL" id="PVX85141.1"/>
    </source>
</evidence>
<organism evidence="3 4">
    <name type="scientific">Paraburkholderia unamae</name>
    <dbReference type="NCBI Taxonomy" id="219649"/>
    <lineage>
        <taxon>Bacteria</taxon>
        <taxon>Pseudomonadati</taxon>
        <taxon>Pseudomonadota</taxon>
        <taxon>Betaproteobacteria</taxon>
        <taxon>Burkholderiales</taxon>
        <taxon>Burkholderiaceae</taxon>
        <taxon>Paraburkholderia</taxon>
    </lineage>
</organism>
<keyword evidence="4" id="KW-1185">Reference proteome</keyword>
<dbReference type="InterPro" id="IPR020287">
    <property type="entry name" value="Tail_sheath_C"/>
</dbReference>
<dbReference type="PANTHER" id="PTHR35861">
    <property type="match status" value="1"/>
</dbReference>
<reference evidence="3 4" key="1">
    <citation type="submission" date="2018-05" db="EMBL/GenBank/DDBJ databases">
        <title>Genomic Encyclopedia of Type Strains, Phase IV (KMG-V): Genome sequencing to study the core and pangenomes of soil and plant-associated prokaryotes.</title>
        <authorList>
            <person name="Whitman W."/>
        </authorList>
    </citation>
    <scope>NUCLEOTIDE SEQUENCE [LARGE SCALE GENOMIC DNA]</scope>
    <source>
        <strain evidence="3 4">SCZa-39</strain>
    </source>
</reference>
<proteinExistence type="inferred from homology"/>
<sequence>MAMTYTYPGVYIEEQQSASHPITGVQTSIAAFVGYTKSGIDNRAQQIFSFGDFERLYGGLASNSELGYAVQQFFQNGGAQAWIVRTPATSLGAAAAKVQFQSFTFEALSSGTIPNGQLLIDIDYVGLTPGGPSPGADPKTFNLTVTDLAGGTVESFPSVTYDNTKSNWVENVVNDPDNGSQLVKMDAPGTADLTAIEALASIAQTGYVGTAISPYSVATDIGGNLAGAVTLTTGSATVQGNGTTFTTTLKFGQSILVAGDTSNTAWRVLSITNDTTLTLAQNYTGPGVTNSAFTLASPVATKDYGFTLSTTNPNPAPAGLPLSVKVIASNTAVPASLSGLATQIQQAVNAALAVQMPGAVVQVGVTPLPANPATQALRINALLPGNPDAVLSIADPAAPLTTCVSLLGLTGGSASANAAHYALGTGHTAWGQEATSTAGTDFASPATTGLPATADLIGDEASFTGVYALSKVDLFNLLCIPDATRANASNPNALDINVNANAVYSAAIALCKLRRAFLLIDPPPDVTTVAGAVDWKSSQLAVVDANGAAFFPRLRLADPLNGYNLRTFAPCGVVAGVYASTDSSRGVWKAPAGTAATLNGVQSMVYPLSDPENGVLNPLGLNCFRTFPVYGPVLWGARTLVGADAMANQWKYVPVRRMALFLEESLYRGTQWVVFEPNDEPLWASIRLNVGSFMQTLFLKGAFQGSTPSQAYFVKCDSETTTQADIDNGIVNILVGFAPLKPAEFVVIQIEQISAQST</sequence>
<dbReference type="EMBL" id="QEOB01000004">
    <property type="protein sequence ID" value="PVX85141.1"/>
    <property type="molecule type" value="Genomic_DNA"/>
</dbReference>
<evidence type="ECO:0000313" key="4">
    <source>
        <dbReference type="Proteomes" id="UP000245712"/>
    </source>
</evidence>
<feature type="domain" description="Tail sheath protein C-terminal" evidence="2">
    <location>
        <begin position="648"/>
        <end position="752"/>
    </location>
</feature>
<dbReference type="Proteomes" id="UP000245712">
    <property type="component" value="Unassembled WGS sequence"/>
</dbReference>
<name>A0ABX5KTY4_9BURK</name>
<dbReference type="Pfam" id="PF17482">
    <property type="entry name" value="Phage_sheath_1C"/>
    <property type="match status" value="1"/>
</dbReference>
<dbReference type="PANTHER" id="PTHR35861:SF1">
    <property type="entry name" value="PHAGE TAIL SHEATH PROTEIN"/>
    <property type="match status" value="1"/>
</dbReference>